<sequence length="159" mass="17060">MDWKEALRNPGGKAWISCSRINQSTVYGELVRAHDNEDNVDYNSLAVEASDGFSVTNVNKTSLTLSFPEGECSTKFVSPSAIFPNLHKKSIRCIDISPGGGLGVSGGDDGTLLVWDTSNGVLRRDLQGHISDVNTCKFFPSGKVILSGGADLRLKNLVS</sequence>
<dbReference type="Pfam" id="PF00400">
    <property type="entry name" value="WD40"/>
    <property type="match status" value="2"/>
</dbReference>
<dbReference type="PANTHER" id="PTHR19857">
    <property type="entry name" value="MITOCHONDRIAL DIVISION PROTEIN 1-RELATED"/>
    <property type="match status" value="1"/>
</dbReference>
<dbReference type="Proteomes" id="UP001163046">
    <property type="component" value="Unassembled WGS sequence"/>
</dbReference>
<evidence type="ECO:0000256" key="3">
    <source>
        <dbReference type="ARBA" id="ARBA00022942"/>
    </source>
</evidence>
<dbReference type="PANTHER" id="PTHR19857:SF19">
    <property type="entry name" value="26S PROTEASOME REGULATORY SUBUNIT RPN14"/>
    <property type="match status" value="1"/>
</dbReference>
<dbReference type="InterPro" id="IPR001680">
    <property type="entry name" value="WD40_rpt"/>
</dbReference>
<reference evidence="6" key="1">
    <citation type="submission" date="2023-01" db="EMBL/GenBank/DDBJ databases">
        <title>Genome assembly of the deep-sea coral Lophelia pertusa.</title>
        <authorList>
            <person name="Herrera S."/>
            <person name="Cordes E."/>
        </authorList>
    </citation>
    <scope>NUCLEOTIDE SEQUENCE</scope>
    <source>
        <strain evidence="6">USNM1676648</strain>
        <tissue evidence="6">Polyp</tissue>
    </source>
</reference>
<dbReference type="SUPFAM" id="SSF50978">
    <property type="entry name" value="WD40 repeat-like"/>
    <property type="match status" value="1"/>
</dbReference>
<keyword evidence="2" id="KW-0677">Repeat</keyword>
<dbReference type="AlphaFoldDB" id="A0A9X0A0X9"/>
<comment type="similarity">
    <text evidence="4">Belongs to the WD repeat PAAF1/RPN14 family.</text>
</comment>
<evidence type="ECO:0000256" key="2">
    <source>
        <dbReference type="ARBA" id="ARBA00022737"/>
    </source>
</evidence>
<keyword evidence="1 5" id="KW-0853">WD repeat</keyword>
<protein>
    <submittedName>
        <fullName evidence="6">Proteasomal ATPase-associated factor 1</fullName>
    </submittedName>
</protein>
<evidence type="ECO:0000256" key="4">
    <source>
        <dbReference type="ARBA" id="ARBA00038321"/>
    </source>
</evidence>
<gene>
    <name evidence="6" type="primary">PAAF1_2</name>
    <name evidence="6" type="ORF">OS493_018410</name>
</gene>
<evidence type="ECO:0000256" key="5">
    <source>
        <dbReference type="PROSITE-ProRule" id="PRU00221"/>
    </source>
</evidence>
<name>A0A9X0A0X9_9CNID</name>
<evidence type="ECO:0000313" key="7">
    <source>
        <dbReference type="Proteomes" id="UP001163046"/>
    </source>
</evidence>
<keyword evidence="7" id="KW-1185">Reference proteome</keyword>
<dbReference type="InterPro" id="IPR036322">
    <property type="entry name" value="WD40_repeat_dom_sf"/>
</dbReference>
<dbReference type="InterPro" id="IPR051179">
    <property type="entry name" value="WD_repeat_multifunction"/>
</dbReference>
<dbReference type="GO" id="GO:0000502">
    <property type="term" value="C:proteasome complex"/>
    <property type="evidence" value="ECO:0007669"/>
    <property type="project" value="UniProtKB-KW"/>
</dbReference>
<evidence type="ECO:0000313" key="6">
    <source>
        <dbReference type="EMBL" id="KAJ7391367.1"/>
    </source>
</evidence>
<evidence type="ECO:0000256" key="1">
    <source>
        <dbReference type="ARBA" id="ARBA00022574"/>
    </source>
</evidence>
<feature type="repeat" description="WD" evidence="5">
    <location>
        <begin position="84"/>
        <end position="125"/>
    </location>
</feature>
<organism evidence="6 7">
    <name type="scientific">Desmophyllum pertusum</name>
    <dbReference type="NCBI Taxonomy" id="174260"/>
    <lineage>
        <taxon>Eukaryota</taxon>
        <taxon>Metazoa</taxon>
        <taxon>Cnidaria</taxon>
        <taxon>Anthozoa</taxon>
        <taxon>Hexacorallia</taxon>
        <taxon>Scleractinia</taxon>
        <taxon>Caryophylliina</taxon>
        <taxon>Caryophylliidae</taxon>
        <taxon>Desmophyllum</taxon>
    </lineage>
</organism>
<dbReference type="SMART" id="SM00320">
    <property type="entry name" value="WD40"/>
    <property type="match status" value="2"/>
</dbReference>
<dbReference type="InterPro" id="IPR015943">
    <property type="entry name" value="WD40/YVTN_repeat-like_dom_sf"/>
</dbReference>
<proteinExistence type="inferred from homology"/>
<dbReference type="PROSITE" id="PS50082">
    <property type="entry name" value="WD_REPEATS_2"/>
    <property type="match status" value="1"/>
</dbReference>
<keyword evidence="3" id="KW-0647">Proteasome</keyword>
<dbReference type="OrthoDB" id="27537at2759"/>
<dbReference type="Gene3D" id="2.130.10.10">
    <property type="entry name" value="YVTN repeat-like/Quinoprotein amine dehydrogenase"/>
    <property type="match status" value="1"/>
</dbReference>
<comment type="caution">
    <text evidence="6">The sequence shown here is derived from an EMBL/GenBank/DDBJ whole genome shotgun (WGS) entry which is preliminary data.</text>
</comment>
<dbReference type="EMBL" id="MU825406">
    <property type="protein sequence ID" value="KAJ7391367.1"/>
    <property type="molecule type" value="Genomic_DNA"/>
</dbReference>
<dbReference type="PROSITE" id="PS50294">
    <property type="entry name" value="WD_REPEATS_REGION"/>
    <property type="match status" value="1"/>
</dbReference>
<accession>A0A9X0A0X9</accession>